<dbReference type="SUPFAM" id="SSF47384">
    <property type="entry name" value="Homodimeric domain of signal transducing histidine kinase"/>
    <property type="match status" value="1"/>
</dbReference>
<keyword evidence="9 14" id="KW-0418">Kinase</keyword>
<evidence type="ECO:0000256" key="14">
    <source>
        <dbReference type="RuleBase" id="RU364088"/>
    </source>
</evidence>
<dbReference type="SMART" id="SM00387">
    <property type="entry name" value="HATPase_c"/>
    <property type="match status" value="1"/>
</dbReference>
<dbReference type="KEGG" id="pacs:FAZ98_20555"/>
<dbReference type="CDD" id="cd00082">
    <property type="entry name" value="HisKA"/>
    <property type="match status" value="1"/>
</dbReference>
<evidence type="ECO:0000256" key="5">
    <source>
        <dbReference type="ARBA" id="ARBA00022553"/>
    </source>
</evidence>
<keyword evidence="5" id="KW-0597">Phosphoprotein</keyword>
<dbReference type="InterPro" id="IPR050428">
    <property type="entry name" value="TCS_sensor_his_kinase"/>
</dbReference>
<protein>
    <recommendedName>
        <fullName evidence="14">Sensor protein</fullName>
        <ecNumber evidence="14">2.7.13.3</ecNumber>
    </recommendedName>
</protein>
<dbReference type="Proteomes" id="UP000433577">
    <property type="component" value="Chromosome 2"/>
</dbReference>
<dbReference type="InterPro" id="IPR036097">
    <property type="entry name" value="HisK_dim/P_sf"/>
</dbReference>
<evidence type="ECO:0000256" key="8">
    <source>
        <dbReference type="ARBA" id="ARBA00022741"/>
    </source>
</evidence>
<dbReference type="Gene3D" id="1.10.287.130">
    <property type="match status" value="1"/>
</dbReference>
<dbReference type="EC" id="2.7.13.3" evidence="14"/>
<evidence type="ECO:0000256" key="1">
    <source>
        <dbReference type="ARBA" id="ARBA00000085"/>
    </source>
</evidence>
<dbReference type="Pfam" id="PF02518">
    <property type="entry name" value="HATPase_c"/>
    <property type="match status" value="1"/>
</dbReference>
<dbReference type="CDD" id="cd00075">
    <property type="entry name" value="HATPase"/>
    <property type="match status" value="1"/>
</dbReference>
<evidence type="ECO:0000256" key="9">
    <source>
        <dbReference type="ARBA" id="ARBA00022777"/>
    </source>
</evidence>
<reference evidence="17 18" key="1">
    <citation type="submission" date="2019-12" db="EMBL/GenBank/DDBJ databases">
        <title>Paraburkholderia acidiphila 7Q-K02 sp. nov and Paraburkholderia acidisoli DHF22 sp. nov., two strains isolated from forest soil.</title>
        <authorList>
            <person name="Gao Z."/>
            <person name="Qiu L."/>
        </authorList>
    </citation>
    <scope>NUCLEOTIDE SEQUENCE [LARGE SCALE GENOMIC DNA]</scope>
    <source>
        <strain evidence="17 18">DHF22</strain>
    </source>
</reference>
<name>A0A7Z2GM92_9BURK</name>
<evidence type="ECO:0000256" key="10">
    <source>
        <dbReference type="ARBA" id="ARBA00022840"/>
    </source>
</evidence>
<evidence type="ECO:0000259" key="16">
    <source>
        <dbReference type="PROSITE" id="PS50885"/>
    </source>
</evidence>
<keyword evidence="6 14" id="KW-0808">Transferase</keyword>
<dbReference type="Pfam" id="PF00512">
    <property type="entry name" value="HisKA"/>
    <property type="match status" value="1"/>
</dbReference>
<evidence type="ECO:0000256" key="4">
    <source>
        <dbReference type="ARBA" id="ARBA00022519"/>
    </source>
</evidence>
<keyword evidence="4 14" id="KW-0997">Cell inner membrane</keyword>
<dbReference type="RefSeq" id="WP_158953240.1">
    <property type="nucleotide sequence ID" value="NZ_CP046914.1"/>
</dbReference>
<dbReference type="SUPFAM" id="SSF55874">
    <property type="entry name" value="ATPase domain of HSP90 chaperone/DNA topoisomerase II/histidine kinase"/>
    <property type="match status" value="1"/>
</dbReference>
<proteinExistence type="predicted"/>
<comment type="catalytic activity">
    <reaction evidence="1 14">
        <text>ATP + protein L-histidine = ADP + protein N-phospho-L-histidine.</text>
        <dbReference type="EC" id="2.7.13.3"/>
    </reaction>
</comment>
<dbReference type="GO" id="GO:0000155">
    <property type="term" value="F:phosphorelay sensor kinase activity"/>
    <property type="evidence" value="ECO:0007669"/>
    <property type="project" value="InterPro"/>
</dbReference>
<dbReference type="PROSITE" id="PS50109">
    <property type="entry name" value="HIS_KIN"/>
    <property type="match status" value="1"/>
</dbReference>
<dbReference type="EMBL" id="CP046914">
    <property type="protein sequence ID" value="QGZ64124.1"/>
    <property type="molecule type" value="Genomic_DNA"/>
</dbReference>
<dbReference type="SMART" id="SM00388">
    <property type="entry name" value="HisKA"/>
    <property type="match status" value="1"/>
</dbReference>
<keyword evidence="11 14" id="KW-1133">Transmembrane helix</keyword>
<dbReference type="Gene3D" id="3.30.565.10">
    <property type="entry name" value="Histidine kinase-like ATPase, C-terminal domain"/>
    <property type="match status" value="1"/>
</dbReference>
<dbReference type="InterPro" id="IPR036890">
    <property type="entry name" value="HATPase_C_sf"/>
</dbReference>
<feature type="transmembrane region" description="Helical" evidence="14">
    <location>
        <begin position="156"/>
        <end position="178"/>
    </location>
</feature>
<dbReference type="GO" id="GO:0005886">
    <property type="term" value="C:plasma membrane"/>
    <property type="evidence" value="ECO:0007669"/>
    <property type="project" value="UniProtKB-SubCell"/>
</dbReference>
<evidence type="ECO:0000256" key="11">
    <source>
        <dbReference type="ARBA" id="ARBA00022989"/>
    </source>
</evidence>
<evidence type="ECO:0000313" key="17">
    <source>
        <dbReference type="EMBL" id="QGZ64124.1"/>
    </source>
</evidence>
<dbReference type="PANTHER" id="PTHR45436:SF9">
    <property type="entry name" value="SENSOR PROTEIN"/>
    <property type="match status" value="1"/>
</dbReference>
<keyword evidence="13 14" id="KW-0472">Membrane</keyword>
<dbReference type="PANTHER" id="PTHR45436">
    <property type="entry name" value="SENSOR HISTIDINE KINASE YKOH"/>
    <property type="match status" value="1"/>
</dbReference>
<evidence type="ECO:0000256" key="7">
    <source>
        <dbReference type="ARBA" id="ARBA00022692"/>
    </source>
</evidence>
<organism evidence="17 18">
    <name type="scientific">Paraburkholderia acidisoli</name>
    <dbReference type="NCBI Taxonomy" id="2571748"/>
    <lineage>
        <taxon>Bacteria</taxon>
        <taxon>Pseudomonadati</taxon>
        <taxon>Pseudomonadota</taxon>
        <taxon>Betaproteobacteria</taxon>
        <taxon>Burkholderiales</taxon>
        <taxon>Burkholderiaceae</taxon>
        <taxon>Paraburkholderia</taxon>
    </lineage>
</organism>
<feature type="domain" description="Histidine kinase" evidence="15">
    <location>
        <begin position="241"/>
        <end position="454"/>
    </location>
</feature>
<keyword evidence="8 14" id="KW-0547">Nucleotide-binding</keyword>
<keyword evidence="10 14" id="KW-0067">ATP-binding</keyword>
<gene>
    <name evidence="17" type="ORF">FAZ98_20555</name>
</gene>
<keyword evidence="7 14" id="KW-0812">Transmembrane</keyword>
<evidence type="ECO:0000256" key="13">
    <source>
        <dbReference type="ARBA" id="ARBA00023136"/>
    </source>
</evidence>
<evidence type="ECO:0000256" key="6">
    <source>
        <dbReference type="ARBA" id="ARBA00022679"/>
    </source>
</evidence>
<dbReference type="OrthoDB" id="9786919at2"/>
<evidence type="ECO:0000259" key="15">
    <source>
        <dbReference type="PROSITE" id="PS50109"/>
    </source>
</evidence>
<comment type="function">
    <text evidence="14">Member of a two-component regulatory system.</text>
</comment>
<feature type="domain" description="HAMP" evidence="16">
    <location>
        <begin position="180"/>
        <end position="233"/>
    </location>
</feature>
<accession>A0A7Z2GM92</accession>
<dbReference type="InterPro" id="IPR003594">
    <property type="entry name" value="HATPase_dom"/>
</dbReference>
<dbReference type="AlphaFoldDB" id="A0A7Z2GM92"/>
<comment type="subcellular location">
    <subcellularLocation>
        <location evidence="2 14">Cell inner membrane</location>
    </subcellularLocation>
</comment>
<dbReference type="FunFam" id="1.10.287.130:FF:000001">
    <property type="entry name" value="Two-component sensor histidine kinase"/>
    <property type="match status" value="1"/>
</dbReference>
<dbReference type="NCBIfam" id="TIGR01386">
    <property type="entry name" value="cztS_silS_copS"/>
    <property type="match status" value="1"/>
</dbReference>
<evidence type="ECO:0000256" key="3">
    <source>
        <dbReference type="ARBA" id="ARBA00022475"/>
    </source>
</evidence>
<sequence length="479" mass="52620">MKRSITLRLSAMFAAVSLVVFTLTGAGLFFLMQGLLFNELRETLDTRARIASLIVAHAPDVQKWAFVQEKLRDLSPADSPMHYYVEGPDPRFRFGTPIVGKVTGDVGPNHLLVRPQGCEYDIITSTYTIPASGDRPEVKLVVGSDCLRTEGMLRRFGLALGALIALSTVAVALLSRAVTRFGLAPLRRLTREAAQLSPSNRRQRLHADALPEELHELATSFNGALERLDKAYERLESFNADVAHELRTPVSILIGQTQVALTRDRSVEQLQQTLQSNLEEFERLRVIVNDMLFLSRSDRGERATDLTEVSLRGEIERMLEFLEMPLEEAQLRVEVQGDARAWVNTSLIGRAVSNLFVNAIQHSPPGTLLQATVAPQDGHVEIAVSNPGEPLDPFVREHIFDRFYRIQEARSNSHENHGLGLSIVKAVAEMHGGTVFVRSAGGINTFGFSVAVESAGAFVVPAAGIVNQGRAGVPLHVSP</sequence>
<dbReference type="PROSITE" id="PS50885">
    <property type="entry name" value="HAMP"/>
    <property type="match status" value="1"/>
</dbReference>
<dbReference type="InterPro" id="IPR003660">
    <property type="entry name" value="HAMP_dom"/>
</dbReference>
<dbReference type="GO" id="GO:0005524">
    <property type="term" value="F:ATP binding"/>
    <property type="evidence" value="ECO:0007669"/>
    <property type="project" value="UniProtKB-KW"/>
</dbReference>
<evidence type="ECO:0000313" key="18">
    <source>
        <dbReference type="Proteomes" id="UP000433577"/>
    </source>
</evidence>
<dbReference type="InterPro" id="IPR003661">
    <property type="entry name" value="HisK_dim/P_dom"/>
</dbReference>
<dbReference type="InterPro" id="IPR004358">
    <property type="entry name" value="Sig_transdc_His_kin-like_C"/>
</dbReference>
<evidence type="ECO:0000256" key="12">
    <source>
        <dbReference type="ARBA" id="ARBA00023012"/>
    </source>
</evidence>
<evidence type="ECO:0000256" key="2">
    <source>
        <dbReference type="ARBA" id="ARBA00004533"/>
    </source>
</evidence>
<dbReference type="InterPro" id="IPR006290">
    <property type="entry name" value="CztS_silS_copS"/>
</dbReference>
<dbReference type="PRINTS" id="PR00344">
    <property type="entry name" value="BCTRLSENSOR"/>
</dbReference>
<dbReference type="SMART" id="SM00304">
    <property type="entry name" value="HAMP"/>
    <property type="match status" value="1"/>
</dbReference>
<dbReference type="Pfam" id="PF00672">
    <property type="entry name" value="HAMP"/>
    <property type="match status" value="1"/>
</dbReference>
<keyword evidence="12 14" id="KW-0902">Two-component regulatory system</keyword>
<keyword evidence="3 14" id="KW-1003">Cell membrane</keyword>
<dbReference type="InterPro" id="IPR005467">
    <property type="entry name" value="His_kinase_dom"/>
</dbReference>
<keyword evidence="18" id="KW-1185">Reference proteome</keyword>
<feature type="transmembrane region" description="Helical" evidence="14">
    <location>
        <begin position="12"/>
        <end position="32"/>
    </location>
</feature>